<dbReference type="Pfam" id="PF13715">
    <property type="entry name" value="CarbopepD_reg_2"/>
    <property type="match status" value="1"/>
</dbReference>
<protein>
    <submittedName>
        <fullName evidence="2">Carboxypeptidase-like regulatory domain-containing protein</fullName>
    </submittedName>
</protein>
<dbReference type="InterPro" id="IPR008969">
    <property type="entry name" value="CarboxyPept-like_regulatory"/>
</dbReference>
<evidence type="ECO:0000313" key="3">
    <source>
        <dbReference type="Proteomes" id="UP001151478"/>
    </source>
</evidence>
<feature type="signal peptide" evidence="1">
    <location>
        <begin position="1"/>
        <end position="32"/>
    </location>
</feature>
<dbReference type="Proteomes" id="UP001151478">
    <property type="component" value="Unassembled WGS sequence"/>
</dbReference>
<dbReference type="RefSeq" id="WP_274270367.1">
    <property type="nucleotide sequence ID" value="NZ_JAOSLC020000003.1"/>
</dbReference>
<keyword evidence="1" id="KW-0732">Signal</keyword>
<organism evidence="2 3">
    <name type="scientific">Polaribacter ponticola</name>
    <dbReference type="NCBI Taxonomy" id="2978475"/>
    <lineage>
        <taxon>Bacteria</taxon>
        <taxon>Pseudomonadati</taxon>
        <taxon>Bacteroidota</taxon>
        <taxon>Flavobacteriia</taxon>
        <taxon>Flavobacteriales</taxon>
        <taxon>Flavobacteriaceae</taxon>
    </lineage>
</organism>
<name>A0ABT5S915_9FLAO</name>
<dbReference type="Gene3D" id="2.60.40.1120">
    <property type="entry name" value="Carboxypeptidase-like, regulatory domain"/>
    <property type="match status" value="1"/>
</dbReference>
<proteinExistence type="predicted"/>
<reference evidence="2" key="1">
    <citation type="submission" date="2023-02" db="EMBL/GenBank/DDBJ databases">
        <title>Polaribacter ponticola sp. nov., isolated from seawater.</title>
        <authorList>
            <person name="Baek J.H."/>
            <person name="Kim J.M."/>
            <person name="Choi D.G."/>
            <person name="Jeon C.O."/>
        </authorList>
    </citation>
    <scope>NUCLEOTIDE SEQUENCE</scope>
    <source>
        <strain evidence="2">MSW5</strain>
    </source>
</reference>
<keyword evidence="3" id="KW-1185">Reference proteome</keyword>
<dbReference type="EMBL" id="JAOSLC020000003">
    <property type="protein sequence ID" value="MDD7914608.1"/>
    <property type="molecule type" value="Genomic_DNA"/>
</dbReference>
<gene>
    <name evidence="2" type="ORF">N5A56_009345</name>
</gene>
<sequence length="135" mass="15124">MKTNNTFAANKSVFSVLTLFFALFLFTNSFQAQSITVKGVVKGKTTYETELLDGANIYLKGTKVATASNKKGAFTFPEELKIGDVLVFSYLGYVKKRVKIKKNSTFINVVLEEDDNQMLGALNSSKRFKSKRKKQ</sequence>
<evidence type="ECO:0000313" key="2">
    <source>
        <dbReference type="EMBL" id="MDD7914608.1"/>
    </source>
</evidence>
<comment type="caution">
    <text evidence="2">The sequence shown here is derived from an EMBL/GenBank/DDBJ whole genome shotgun (WGS) entry which is preliminary data.</text>
</comment>
<evidence type="ECO:0000256" key="1">
    <source>
        <dbReference type="SAM" id="SignalP"/>
    </source>
</evidence>
<accession>A0ABT5S915</accession>
<dbReference type="SUPFAM" id="SSF49464">
    <property type="entry name" value="Carboxypeptidase regulatory domain-like"/>
    <property type="match status" value="1"/>
</dbReference>
<feature type="chain" id="PRO_5047177012" evidence="1">
    <location>
        <begin position="33"/>
        <end position="135"/>
    </location>
</feature>